<reference evidence="3 4" key="1">
    <citation type="submission" date="2017-12" db="EMBL/GenBank/DDBJ databases">
        <title>Streptomyces populusis sp. nov., a novel endophytic actinobacterium isolated from stems of Populus adenopoda Maxim.</title>
        <authorList>
            <person name="Wang Z."/>
        </authorList>
    </citation>
    <scope>NUCLEOTIDE SEQUENCE [LARGE SCALE GENOMIC DNA]</scope>
    <source>
        <strain evidence="3 4">A249</strain>
    </source>
</reference>
<evidence type="ECO:0008006" key="5">
    <source>
        <dbReference type="Google" id="ProtNLM"/>
    </source>
</evidence>
<evidence type="ECO:0000313" key="3">
    <source>
        <dbReference type="EMBL" id="PKT71461.1"/>
    </source>
</evidence>
<gene>
    <name evidence="3" type="ORF">CW362_19135</name>
</gene>
<feature type="compositionally biased region" description="Basic and acidic residues" evidence="1">
    <location>
        <begin position="171"/>
        <end position="199"/>
    </location>
</feature>
<proteinExistence type="predicted"/>
<comment type="caution">
    <text evidence="3">The sequence shown here is derived from an EMBL/GenBank/DDBJ whole genome shotgun (WGS) entry which is preliminary data.</text>
</comment>
<evidence type="ECO:0000256" key="1">
    <source>
        <dbReference type="SAM" id="MobiDB-lite"/>
    </source>
</evidence>
<accession>A0A2I0SNF5</accession>
<dbReference type="EMBL" id="PJOS01000034">
    <property type="protein sequence ID" value="PKT71461.1"/>
    <property type="molecule type" value="Genomic_DNA"/>
</dbReference>
<name>A0A2I0SNF5_9ACTN</name>
<feature type="compositionally biased region" description="Pro residues" evidence="1">
    <location>
        <begin position="145"/>
        <end position="164"/>
    </location>
</feature>
<dbReference type="OrthoDB" id="3874249at2"/>
<feature type="transmembrane region" description="Helical" evidence="2">
    <location>
        <begin position="81"/>
        <end position="99"/>
    </location>
</feature>
<dbReference type="Proteomes" id="UP000236178">
    <property type="component" value="Unassembled WGS sequence"/>
</dbReference>
<feature type="transmembrane region" description="Helical" evidence="2">
    <location>
        <begin position="52"/>
        <end position="75"/>
    </location>
</feature>
<protein>
    <recommendedName>
        <fullName evidence="5">Integral membrane protein</fullName>
    </recommendedName>
</protein>
<keyword evidence="2" id="KW-1133">Transmembrane helix</keyword>
<dbReference type="AlphaFoldDB" id="A0A2I0SNF5"/>
<keyword evidence="2" id="KW-0472">Membrane</keyword>
<sequence length="199" mass="21375">MYGHGGTPPTRGAVTVIALRVLYASSAILSWGLFACVPLFRVAVQRGRWFDWAAAWASLPVSFGALMVVGTVPYSDSRGDVALTVALLLGVGSAAYYLTSDIRFHNERRRSMAYAPTHPWTVPGPYAGPLSAPPAPPYPGVLVPQPAPPVPGAYPPVLQPPPQRVAPARIDQVRAELDELSDYLRSHGDRRDGDHEGGR</sequence>
<organism evidence="3 4">
    <name type="scientific">Streptomyces populi</name>
    <dbReference type="NCBI Taxonomy" id="2058924"/>
    <lineage>
        <taxon>Bacteria</taxon>
        <taxon>Bacillati</taxon>
        <taxon>Actinomycetota</taxon>
        <taxon>Actinomycetes</taxon>
        <taxon>Kitasatosporales</taxon>
        <taxon>Streptomycetaceae</taxon>
        <taxon>Streptomyces</taxon>
    </lineage>
</organism>
<evidence type="ECO:0000313" key="4">
    <source>
        <dbReference type="Proteomes" id="UP000236178"/>
    </source>
</evidence>
<evidence type="ECO:0000256" key="2">
    <source>
        <dbReference type="SAM" id="Phobius"/>
    </source>
</evidence>
<feature type="transmembrane region" description="Helical" evidence="2">
    <location>
        <begin position="20"/>
        <end position="40"/>
    </location>
</feature>
<feature type="region of interest" description="Disordered" evidence="1">
    <location>
        <begin position="145"/>
        <end position="199"/>
    </location>
</feature>
<dbReference type="RefSeq" id="WP_103550729.1">
    <property type="nucleotide sequence ID" value="NZ_JBHJSK010000016.1"/>
</dbReference>
<keyword evidence="2" id="KW-0812">Transmembrane</keyword>
<keyword evidence="4" id="KW-1185">Reference proteome</keyword>